<proteinExistence type="predicted"/>
<evidence type="ECO:0000259" key="1">
    <source>
        <dbReference type="PROSITE" id="PS50943"/>
    </source>
</evidence>
<dbReference type="SUPFAM" id="SSF47413">
    <property type="entry name" value="lambda repressor-like DNA-binding domains"/>
    <property type="match status" value="1"/>
</dbReference>
<evidence type="ECO:0000313" key="2">
    <source>
        <dbReference type="EMBL" id="MCE4558255.1"/>
    </source>
</evidence>
<dbReference type="Proteomes" id="UP001200741">
    <property type="component" value="Unassembled WGS sequence"/>
</dbReference>
<dbReference type="RefSeq" id="WP_233375749.1">
    <property type="nucleotide sequence ID" value="NZ_JAJTWU010000022.1"/>
</dbReference>
<reference evidence="2 3" key="1">
    <citation type="submission" date="2021-12" db="EMBL/GenBank/DDBJ databases">
        <title>Genome seq of P8.</title>
        <authorList>
            <person name="Seo T."/>
        </authorList>
    </citation>
    <scope>NUCLEOTIDE SEQUENCE [LARGE SCALE GENOMIC DNA]</scope>
    <source>
        <strain evidence="2 3">P8</strain>
    </source>
</reference>
<sequence>MDRTKPQTPLGVTELAARLGARIRTARVRRRLRKEDLALKAGLSRNAIDAVEAGKLTTGLGTYLQALWAMGLAEGLDLIADPGLDRDGLALELDGKTMRVRVGTKADNDF</sequence>
<dbReference type="Gene3D" id="1.10.260.40">
    <property type="entry name" value="lambda repressor-like DNA-binding domains"/>
    <property type="match status" value="1"/>
</dbReference>
<dbReference type="PROSITE" id="PS50943">
    <property type="entry name" value="HTH_CROC1"/>
    <property type="match status" value="1"/>
</dbReference>
<dbReference type="InterPro" id="IPR001387">
    <property type="entry name" value="Cro/C1-type_HTH"/>
</dbReference>
<evidence type="ECO:0000313" key="3">
    <source>
        <dbReference type="Proteomes" id="UP001200741"/>
    </source>
</evidence>
<comment type="caution">
    <text evidence="2">The sequence shown here is derived from an EMBL/GenBank/DDBJ whole genome shotgun (WGS) entry which is preliminary data.</text>
</comment>
<name>A0ABS8Y6D6_9BURK</name>
<feature type="domain" description="HTH cro/C1-type" evidence="1">
    <location>
        <begin position="23"/>
        <end position="55"/>
    </location>
</feature>
<keyword evidence="3" id="KW-1185">Reference proteome</keyword>
<organism evidence="2 3">
    <name type="scientific">Pelomonas cellulosilytica</name>
    <dbReference type="NCBI Taxonomy" id="2906762"/>
    <lineage>
        <taxon>Bacteria</taxon>
        <taxon>Pseudomonadati</taxon>
        <taxon>Pseudomonadota</taxon>
        <taxon>Betaproteobacteria</taxon>
        <taxon>Burkholderiales</taxon>
        <taxon>Sphaerotilaceae</taxon>
        <taxon>Roseateles</taxon>
    </lineage>
</organism>
<protein>
    <recommendedName>
        <fullName evidence="1">HTH cro/C1-type domain-containing protein</fullName>
    </recommendedName>
</protein>
<dbReference type="InterPro" id="IPR010982">
    <property type="entry name" value="Lambda_DNA-bd_dom_sf"/>
</dbReference>
<dbReference type="EMBL" id="JAJTWU010000022">
    <property type="protein sequence ID" value="MCE4558255.1"/>
    <property type="molecule type" value="Genomic_DNA"/>
</dbReference>
<gene>
    <name evidence="2" type="ORF">LXT13_28175</name>
</gene>
<accession>A0ABS8Y6D6</accession>